<evidence type="ECO:0000256" key="5">
    <source>
        <dbReference type="ARBA" id="ARBA00012839"/>
    </source>
</evidence>
<evidence type="ECO:0000256" key="3">
    <source>
        <dbReference type="ARBA" id="ARBA00004922"/>
    </source>
</evidence>
<feature type="transmembrane region" description="Helical" evidence="14">
    <location>
        <begin position="267"/>
        <end position="286"/>
    </location>
</feature>
<dbReference type="SMART" id="SM00028">
    <property type="entry name" value="TPR"/>
    <property type="match status" value="7"/>
</dbReference>
<dbReference type="Pfam" id="PF13432">
    <property type="entry name" value="TPR_16"/>
    <property type="match status" value="2"/>
</dbReference>
<reference evidence="16 17" key="1">
    <citation type="journal article" date="2012" name="Genome Biol.">
        <title>Sequencing three crocodilian genomes to illuminate the evolution of archosaurs and amniotes.</title>
        <authorList>
            <person name="St John J.A."/>
            <person name="Braun E.L."/>
            <person name="Isberg S.R."/>
            <person name="Miles L.G."/>
            <person name="Chong A.Y."/>
            <person name="Gongora J."/>
            <person name="Dalzell P."/>
            <person name="Moran C."/>
            <person name="Bed'hom B."/>
            <person name="Abzhanov A."/>
            <person name="Burgess S.C."/>
            <person name="Cooksey A.M."/>
            <person name="Castoe T.A."/>
            <person name="Crawford N.G."/>
            <person name="Densmore L.D."/>
            <person name="Drew J.C."/>
            <person name="Edwards S.V."/>
            <person name="Faircloth B.C."/>
            <person name="Fujita M.K."/>
            <person name="Greenwold M.J."/>
            <person name="Hoffmann F.G."/>
            <person name="Howard J.M."/>
            <person name="Iguchi T."/>
            <person name="Janes D.E."/>
            <person name="Khan S.Y."/>
            <person name="Kohno S."/>
            <person name="de Koning A.J."/>
            <person name="Lance S.L."/>
            <person name="McCarthy F.M."/>
            <person name="McCormack J.E."/>
            <person name="Merchant M.E."/>
            <person name="Peterson D.G."/>
            <person name="Pollock D.D."/>
            <person name="Pourmand N."/>
            <person name="Raney B.J."/>
            <person name="Roessler K.A."/>
            <person name="Sanford J.R."/>
            <person name="Sawyer R.H."/>
            <person name="Schmidt C.J."/>
            <person name="Triplett E.W."/>
            <person name="Tuberville T.D."/>
            <person name="Venegas-Anaya M."/>
            <person name="Howard J.T."/>
            <person name="Jarvis E.D."/>
            <person name="Guillette L.J.Jr."/>
            <person name="Glenn T.C."/>
            <person name="Green R.E."/>
            <person name="Ray D.A."/>
        </authorList>
    </citation>
    <scope>NUCLEOTIDE SEQUENCE [LARGE SCALE GENOMIC DNA]</scope>
    <source>
        <strain evidence="16">KSC_2009_1</strain>
    </source>
</reference>
<keyword evidence="11 14" id="KW-1133">Transmembrane helix</keyword>
<gene>
    <name evidence="16" type="primary">TMTC4</name>
    <name evidence="16" type="ORF">Y1Q_0021069</name>
</gene>
<feature type="transmembrane region" description="Helical" evidence="14">
    <location>
        <begin position="411"/>
        <end position="430"/>
    </location>
</feature>
<keyword evidence="9 13" id="KW-0802">TPR repeat</keyword>
<keyword evidence="17" id="KW-1185">Reference proteome</keyword>
<comment type="similarity">
    <text evidence="4">Belongs to the TMTC family.</text>
</comment>
<evidence type="ECO:0000256" key="9">
    <source>
        <dbReference type="ARBA" id="ARBA00022803"/>
    </source>
</evidence>
<feature type="transmembrane region" description="Helical" evidence="14">
    <location>
        <begin position="384"/>
        <end position="405"/>
    </location>
</feature>
<sequence length="740" mass="83876">MAQLELHLDHDISWFLLPSYWAKIVVGLISFLCFANSYDGDFVFDDSEAIINNKDLRAETPLGDLWHHDFWGSKLSSNTSHKSYRPLTVLTFRLNYFFAGGFHPVGFHVINIILHSIICVLMVDVFSILLGGLQYSSKGRRLNLAPRASPLAALLFAVHPVHTECVAGIVGRADLLCGLFFLLSFLGYCKAFRENKEGNHFSVFWVLVSVLLGAIAMLCKEQGITVLGLNAVFDVLVISRLDILELVHKVLHKNKSLENVGLFRKGLLFRITLLLSGGVTILYIRWRIMGTGPPAFTEVDNPASFADSLFVRAINYNYYYSLNAWLLLCPWWLCFDWSMGCIPLIKSVSDWRIIALAALWFCLIGLICQALCSEDSHRRRILMLGLGFLIIPFLPASNLFFRVGFVVAERVIYLPSIGYCILFIYGFSLLSKQAKKKKILTAAILGILLINVMRCIIRSNQWRSEEQLFRSALSVCPLNAKVHYNVGKNLADKGNQTAAIKYYREAVRLNPKYVHAMNNLGNILKERNELREAEELLSLAVQIQPDFAAAWMNLGIVQNSLRRFEEAEQSYWTAIKHRKIYPDCYYNLGRLYADLNRHIDALNAWRNATVLKPEHSLAWNNMIILLDNTGNLAQAEAVGKEALELIPNDHSLMFSLANVLGKSQKYKESEALFLKAIKANPNAASYHGNLAVLYHRWGNLDLAKKHYEVSLKLDPTAPGTRENYNLLKRKLEQLQKKSNV</sequence>
<keyword evidence="6" id="KW-0808">Transferase</keyword>
<evidence type="ECO:0000256" key="1">
    <source>
        <dbReference type="ARBA" id="ARBA00004141"/>
    </source>
</evidence>
<evidence type="ECO:0000313" key="16">
    <source>
        <dbReference type="EMBL" id="KYO39415.1"/>
    </source>
</evidence>
<evidence type="ECO:0000313" key="17">
    <source>
        <dbReference type="Proteomes" id="UP000050525"/>
    </source>
</evidence>
<feature type="repeat" description="TPR" evidence="13">
    <location>
        <begin position="684"/>
        <end position="717"/>
    </location>
</feature>
<dbReference type="Pfam" id="PF08409">
    <property type="entry name" value="TMTC_DUF1736"/>
    <property type="match status" value="1"/>
</dbReference>
<dbReference type="GO" id="GO:0005783">
    <property type="term" value="C:endoplasmic reticulum"/>
    <property type="evidence" value="ECO:0007669"/>
    <property type="project" value="UniProtKB-SubCell"/>
</dbReference>
<keyword evidence="10" id="KW-0256">Endoplasmic reticulum</keyword>
<dbReference type="InterPro" id="IPR011990">
    <property type="entry name" value="TPR-like_helical_dom_sf"/>
</dbReference>
<feature type="transmembrane region" description="Helical" evidence="14">
    <location>
        <begin position="201"/>
        <end position="218"/>
    </location>
</feature>
<dbReference type="OrthoDB" id="19588at2759"/>
<feature type="transmembrane region" description="Helical" evidence="14">
    <location>
        <begin position="144"/>
        <end position="163"/>
    </location>
</feature>
<feature type="transmembrane region" description="Helical" evidence="14">
    <location>
        <begin position="353"/>
        <end position="372"/>
    </location>
</feature>
<evidence type="ECO:0000256" key="8">
    <source>
        <dbReference type="ARBA" id="ARBA00022737"/>
    </source>
</evidence>
<comment type="caution">
    <text evidence="16">The sequence shown here is derived from an EMBL/GenBank/DDBJ whole genome shotgun (WGS) entry which is preliminary data.</text>
</comment>
<evidence type="ECO:0000256" key="13">
    <source>
        <dbReference type="PROSITE-ProRule" id="PRU00339"/>
    </source>
</evidence>
<dbReference type="GeneID" id="102557701"/>
<dbReference type="InterPro" id="IPR052346">
    <property type="entry name" value="O-mannosyl-transferase_TMTC"/>
</dbReference>
<dbReference type="KEGG" id="amj:102557701"/>
<comment type="pathway">
    <text evidence="3">Protein modification; protein glycosylation.</text>
</comment>
<dbReference type="STRING" id="8496.A0A151NSG8"/>
<keyword evidence="7 14" id="KW-0812">Transmembrane</keyword>
<evidence type="ECO:0000256" key="2">
    <source>
        <dbReference type="ARBA" id="ARBA00004240"/>
    </source>
</evidence>
<evidence type="ECO:0000256" key="10">
    <source>
        <dbReference type="ARBA" id="ARBA00022824"/>
    </source>
</evidence>
<organism evidence="16 17">
    <name type="scientific">Alligator mississippiensis</name>
    <name type="common">American alligator</name>
    <dbReference type="NCBI Taxonomy" id="8496"/>
    <lineage>
        <taxon>Eukaryota</taxon>
        <taxon>Metazoa</taxon>
        <taxon>Chordata</taxon>
        <taxon>Craniata</taxon>
        <taxon>Vertebrata</taxon>
        <taxon>Euteleostomi</taxon>
        <taxon>Archelosauria</taxon>
        <taxon>Archosauria</taxon>
        <taxon>Crocodylia</taxon>
        <taxon>Alligatoridae</taxon>
        <taxon>Alligatorinae</taxon>
        <taxon>Alligator</taxon>
    </lineage>
</organism>
<dbReference type="Gene3D" id="1.25.40.10">
    <property type="entry name" value="Tetratricopeptide repeat domain"/>
    <property type="match status" value="3"/>
</dbReference>
<dbReference type="EMBL" id="AKHW03002195">
    <property type="protein sequence ID" value="KYO39415.1"/>
    <property type="molecule type" value="Genomic_DNA"/>
</dbReference>
<feature type="repeat" description="TPR" evidence="13">
    <location>
        <begin position="480"/>
        <end position="513"/>
    </location>
</feature>
<evidence type="ECO:0000256" key="14">
    <source>
        <dbReference type="SAM" id="Phobius"/>
    </source>
</evidence>
<dbReference type="PANTHER" id="PTHR44227">
    <property type="match status" value="1"/>
</dbReference>
<protein>
    <recommendedName>
        <fullName evidence="5">dolichyl-phosphate-mannose--protein mannosyltransferase</fullName>
        <ecNumber evidence="5">2.4.1.109</ecNumber>
    </recommendedName>
</protein>
<evidence type="ECO:0000256" key="12">
    <source>
        <dbReference type="ARBA" id="ARBA00023136"/>
    </source>
</evidence>
<dbReference type="GO" id="GO:0030968">
    <property type="term" value="P:endoplasmic reticulum unfolded protein response"/>
    <property type="evidence" value="ECO:0007669"/>
    <property type="project" value="TreeGrafter"/>
</dbReference>
<accession>A0A151NSG8</accession>
<evidence type="ECO:0000259" key="15">
    <source>
        <dbReference type="Pfam" id="PF08409"/>
    </source>
</evidence>
<feature type="transmembrane region" description="Helical" evidence="14">
    <location>
        <begin position="20"/>
        <end position="38"/>
    </location>
</feature>
<dbReference type="UniPathway" id="UPA00378"/>
<dbReference type="eggNOG" id="KOG1124">
    <property type="taxonomic scope" value="Eukaryota"/>
</dbReference>
<feature type="transmembrane region" description="Helical" evidence="14">
    <location>
        <begin position="439"/>
        <end position="457"/>
    </location>
</feature>
<feature type="repeat" description="TPR" evidence="13">
    <location>
        <begin position="514"/>
        <end position="547"/>
    </location>
</feature>
<dbReference type="Pfam" id="PF14559">
    <property type="entry name" value="TPR_19"/>
    <property type="match status" value="1"/>
</dbReference>
<feature type="transmembrane region" description="Helical" evidence="14">
    <location>
        <begin position="169"/>
        <end position="189"/>
    </location>
</feature>
<dbReference type="PROSITE" id="PS50005">
    <property type="entry name" value="TPR"/>
    <property type="match status" value="4"/>
</dbReference>
<dbReference type="AlphaFoldDB" id="A0A151NSG8"/>
<dbReference type="Proteomes" id="UP000050525">
    <property type="component" value="Unassembled WGS sequence"/>
</dbReference>
<evidence type="ECO:0000256" key="6">
    <source>
        <dbReference type="ARBA" id="ARBA00022679"/>
    </source>
</evidence>
<dbReference type="InterPro" id="IPR019734">
    <property type="entry name" value="TPR_rpt"/>
</dbReference>
<feature type="transmembrane region" description="Helical" evidence="14">
    <location>
        <begin position="112"/>
        <end position="132"/>
    </location>
</feature>
<dbReference type="SUPFAM" id="SSF48452">
    <property type="entry name" value="TPR-like"/>
    <property type="match status" value="1"/>
</dbReference>
<evidence type="ECO:0000256" key="11">
    <source>
        <dbReference type="ARBA" id="ARBA00022989"/>
    </source>
</evidence>
<keyword evidence="12 14" id="KW-0472">Membrane</keyword>
<dbReference type="CTD" id="84899"/>
<dbReference type="GO" id="GO:0016020">
    <property type="term" value="C:membrane"/>
    <property type="evidence" value="ECO:0007669"/>
    <property type="project" value="UniProtKB-SubCell"/>
</dbReference>
<evidence type="ECO:0000256" key="4">
    <source>
        <dbReference type="ARBA" id="ARBA00007882"/>
    </source>
</evidence>
<dbReference type="RefSeq" id="XP_019342456.1">
    <property type="nucleotide sequence ID" value="XM_019486911.2"/>
</dbReference>
<dbReference type="EC" id="2.4.1.109" evidence="5"/>
<dbReference type="InterPro" id="IPR013618">
    <property type="entry name" value="TMTC_DUF1736"/>
</dbReference>
<evidence type="ECO:0000256" key="7">
    <source>
        <dbReference type="ARBA" id="ARBA00022692"/>
    </source>
</evidence>
<comment type="subcellular location">
    <subcellularLocation>
        <location evidence="2">Endoplasmic reticulum</location>
    </subcellularLocation>
    <subcellularLocation>
        <location evidence="1">Membrane</location>
        <topology evidence="1">Multi-pass membrane protein</topology>
    </subcellularLocation>
</comment>
<keyword evidence="8" id="KW-0677">Repeat</keyword>
<feature type="repeat" description="TPR" evidence="13">
    <location>
        <begin position="582"/>
        <end position="615"/>
    </location>
</feature>
<feature type="domain" description="DUF1736" evidence="15">
    <location>
        <begin position="292"/>
        <end position="364"/>
    </location>
</feature>
<dbReference type="PANTHER" id="PTHR44227:SF3">
    <property type="entry name" value="PROTEIN O-MANNOSYL-TRANSFERASE TMTC4"/>
    <property type="match status" value="1"/>
</dbReference>
<proteinExistence type="inferred from homology"/>
<dbReference type="GO" id="GO:0004169">
    <property type="term" value="F:dolichyl-phosphate-mannose-protein mannosyltransferase activity"/>
    <property type="evidence" value="ECO:0007669"/>
    <property type="project" value="UniProtKB-EC"/>
</dbReference>
<dbReference type="PROSITE" id="PS50293">
    <property type="entry name" value="TPR_REGION"/>
    <property type="match status" value="1"/>
</dbReference>
<name>A0A151NSG8_ALLMI</name>